<dbReference type="RefSeq" id="WP_134843243.1">
    <property type="nucleotide sequence ID" value="NZ_SGVY01000013.1"/>
</dbReference>
<organism evidence="1 2">
    <name type="scientific">Segatella hominis</name>
    <dbReference type="NCBI Taxonomy" id="2518605"/>
    <lineage>
        <taxon>Bacteria</taxon>
        <taxon>Pseudomonadati</taxon>
        <taxon>Bacteroidota</taxon>
        <taxon>Bacteroidia</taxon>
        <taxon>Bacteroidales</taxon>
        <taxon>Prevotellaceae</taxon>
        <taxon>Segatella</taxon>
    </lineage>
</organism>
<proteinExistence type="predicted"/>
<keyword evidence="2" id="KW-1185">Reference proteome</keyword>
<gene>
    <name evidence="1" type="ORF">EXN75_06730</name>
</gene>
<evidence type="ECO:0000313" key="1">
    <source>
        <dbReference type="EMBL" id="TFH82477.1"/>
    </source>
</evidence>
<dbReference type="AlphaFoldDB" id="A0A4Y8VPY8"/>
<dbReference type="GeneID" id="302994985"/>
<dbReference type="OrthoDB" id="1072575at2"/>
<reference evidence="1 2" key="1">
    <citation type="submission" date="2019-02" db="EMBL/GenBank/DDBJ databases">
        <title>Draft Genome Sequence of the Prevotella sp. BCRC 81118, Isolated from Human Feces.</title>
        <authorList>
            <person name="Huang C.-H."/>
        </authorList>
    </citation>
    <scope>NUCLEOTIDE SEQUENCE [LARGE SCALE GENOMIC DNA]</scope>
    <source>
        <strain evidence="1 2">BCRC 81118</strain>
    </source>
</reference>
<comment type="caution">
    <text evidence="1">The sequence shown here is derived from an EMBL/GenBank/DDBJ whole genome shotgun (WGS) entry which is preliminary data.</text>
</comment>
<evidence type="ECO:0000313" key="2">
    <source>
        <dbReference type="Proteomes" id="UP000297872"/>
    </source>
</evidence>
<sequence length="173" mass="19343">MFEIDLKKLVLQLLPTFYRQQLIFGVLRAALGGLQAVYDAFTKARVVHIYRLTHNGQVCYLRAVLNDAFASPSGTKFEILTIERDGDWLYAITEAGSRITIATAEDSFNEKGEYQDNKLVVPVLSNEAMLTAQQNSFMVAVPADLYQTNLADIKALVDSYKLISKQAIYTPIS</sequence>
<dbReference type="EMBL" id="SGVY01000013">
    <property type="protein sequence ID" value="TFH82477.1"/>
    <property type="molecule type" value="Genomic_DNA"/>
</dbReference>
<dbReference type="Proteomes" id="UP000297872">
    <property type="component" value="Unassembled WGS sequence"/>
</dbReference>
<protein>
    <submittedName>
        <fullName evidence="1">Uncharacterized protein</fullName>
    </submittedName>
</protein>
<name>A0A4Y8VPY8_9BACT</name>
<accession>A0A4Y8VPY8</accession>